<keyword evidence="2" id="KW-0804">Transcription</keyword>
<organism evidence="4 5">
    <name type="scientific">Salmonella enterica subsp. enterica serovar Macclesfield str. S-1643</name>
    <dbReference type="NCBI Taxonomy" id="1242107"/>
    <lineage>
        <taxon>Bacteria</taxon>
        <taxon>Pseudomonadati</taxon>
        <taxon>Pseudomonadota</taxon>
        <taxon>Gammaproteobacteria</taxon>
        <taxon>Enterobacterales</taxon>
        <taxon>Enterobacteriaceae</taxon>
        <taxon>Salmonella</taxon>
    </lineage>
</organism>
<geneLocation type="plasmid" evidence="4">
    <name>unnamed1</name>
</geneLocation>
<accession>A0A241PXG4</accession>
<evidence type="ECO:0000256" key="3">
    <source>
        <dbReference type="SAM" id="MobiDB-lite"/>
    </source>
</evidence>
<dbReference type="Proteomes" id="UP000197157">
    <property type="component" value="Plasmid unnamed1"/>
</dbReference>
<protein>
    <submittedName>
        <fullName evidence="4">Uncharacterized protein</fullName>
    </submittedName>
</protein>
<dbReference type="InterPro" id="IPR004356">
    <property type="entry name" value="Adhesin_operon_reg_prot"/>
</dbReference>
<evidence type="ECO:0000313" key="4">
    <source>
        <dbReference type="EMBL" id="ASG19094.1"/>
    </source>
</evidence>
<dbReference type="Gene3D" id="1.10.10.2690">
    <property type="match status" value="1"/>
</dbReference>
<proteinExistence type="predicted"/>
<dbReference type="RefSeq" id="WP_088731387.1">
    <property type="nucleotide sequence ID" value="NZ_CP022118.1"/>
</dbReference>
<dbReference type="Pfam" id="PF03333">
    <property type="entry name" value="PapB"/>
    <property type="match status" value="1"/>
</dbReference>
<dbReference type="InterPro" id="IPR053721">
    <property type="entry name" value="Fimbrial_Adhesin_Reg"/>
</dbReference>
<dbReference type="GO" id="GO:0006355">
    <property type="term" value="P:regulation of DNA-templated transcription"/>
    <property type="evidence" value="ECO:0007669"/>
    <property type="project" value="InterPro"/>
</dbReference>
<feature type="region of interest" description="Disordered" evidence="3">
    <location>
        <begin position="95"/>
        <end position="115"/>
    </location>
</feature>
<keyword evidence="1" id="KW-0805">Transcription regulation</keyword>
<evidence type="ECO:0000256" key="1">
    <source>
        <dbReference type="ARBA" id="ARBA00023015"/>
    </source>
</evidence>
<reference evidence="4 5" key="1">
    <citation type="submission" date="2017-06" db="EMBL/GenBank/DDBJ databases">
        <title>Salmonella reference genomes for public health.</title>
        <authorList>
            <person name="Robertson J."/>
            <person name="Yoshida C."/>
            <person name="Gurnik S."/>
            <person name="Nash J."/>
        </authorList>
    </citation>
    <scope>NUCLEOTIDE SEQUENCE [LARGE SCALE GENOMIC DNA]</scope>
    <source>
        <strain evidence="4 5">S-1643</strain>
        <plasmid evidence="5">Plasmid unnamed1</plasmid>
    </source>
</reference>
<evidence type="ECO:0000256" key="2">
    <source>
        <dbReference type="ARBA" id="ARBA00023163"/>
    </source>
</evidence>
<keyword evidence="4" id="KW-0614">Plasmid</keyword>
<evidence type="ECO:0000313" key="5">
    <source>
        <dbReference type="Proteomes" id="UP000197157"/>
    </source>
</evidence>
<dbReference type="AlphaFoldDB" id="A0A241PXG4"/>
<sequence>MDKQVDQAWLEALLALFCQRCALVPGDVNSTTFRILAELARVRNGRILNAMEVHLVQGWTRGKASAMYGVSPGYFSRRVADLNRVWQLTEILRMNRESTGPGGESQGGNHDTSEM</sequence>
<name>A0A241PXG4_SALET</name>
<gene>
    <name evidence="4" type="ORF">LFZ25_24880</name>
</gene>
<dbReference type="EMBL" id="CP022118">
    <property type="protein sequence ID" value="ASG19094.1"/>
    <property type="molecule type" value="Genomic_DNA"/>
</dbReference>